<reference evidence="1" key="2">
    <citation type="journal article" date="2015" name="Data Brief">
        <title>Shoot transcriptome of the giant reed, Arundo donax.</title>
        <authorList>
            <person name="Barrero R.A."/>
            <person name="Guerrero F.D."/>
            <person name="Moolhuijzen P."/>
            <person name="Goolsby J.A."/>
            <person name="Tidwell J."/>
            <person name="Bellgard S.E."/>
            <person name="Bellgard M.I."/>
        </authorList>
    </citation>
    <scope>NUCLEOTIDE SEQUENCE</scope>
    <source>
        <tissue evidence="1">Shoot tissue taken approximately 20 cm above the soil surface</tissue>
    </source>
</reference>
<dbReference type="EMBL" id="GBRH01191400">
    <property type="protein sequence ID" value="JAE06496.1"/>
    <property type="molecule type" value="Transcribed_RNA"/>
</dbReference>
<sequence length="39" mass="4814">MAVHRKPQSRVFFFPQHLKMFTSVRFHVQMINCKRVIHM</sequence>
<proteinExistence type="predicted"/>
<organism evidence="1">
    <name type="scientific">Arundo donax</name>
    <name type="common">Giant reed</name>
    <name type="synonym">Donax arundinaceus</name>
    <dbReference type="NCBI Taxonomy" id="35708"/>
    <lineage>
        <taxon>Eukaryota</taxon>
        <taxon>Viridiplantae</taxon>
        <taxon>Streptophyta</taxon>
        <taxon>Embryophyta</taxon>
        <taxon>Tracheophyta</taxon>
        <taxon>Spermatophyta</taxon>
        <taxon>Magnoliopsida</taxon>
        <taxon>Liliopsida</taxon>
        <taxon>Poales</taxon>
        <taxon>Poaceae</taxon>
        <taxon>PACMAD clade</taxon>
        <taxon>Arundinoideae</taxon>
        <taxon>Arundineae</taxon>
        <taxon>Arundo</taxon>
    </lineage>
</organism>
<dbReference type="AlphaFoldDB" id="A0A0A9F8L7"/>
<evidence type="ECO:0000313" key="1">
    <source>
        <dbReference type="EMBL" id="JAE06496.1"/>
    </source>
</evidence>
<accession>A0A0A9F8L7</accession>
<name>A0A0A9F8L7_ARUDO</name>
<reference evidence="1" key="1">
    <citation type="submission" date="2014-09" db="EMBL/GenBank/DDBJ databases">
        <authorList>
            <person name="Magalhaes I.L.F."/>
            <person name="Oliveira U."/>
            <person name="Santos F.R."/>
            <person name="Vidigal T.H.D.A."/>
            <person name="Brescovit A.D."/>
            <person name="Santos A.J."/>
        </authorList>
    </citation>
    <scope>NUCLEOTIDE SEQUENCE</scope>
    <source>
        <tissue evidence="1">Shoot tissue taken approximately 20 cm above the soil surface</tissue>
    </source>
</reference>
<protein>
    <submittedName>
        <fullName evidence="1">Uncharacterized protein</fullName>
    </submittedName>
</protein>